<keyword evidence="1" id="KW-0732">Signal</keyword>
<keyword evidence="3" id="KW-1185">Reference proteome</keyword>
<protein>
    <submittedName>
        <fullName evidence="2">Bacteroides conjugative transposon TraN protein</fullName>
    </submittedName>
</protein>
<gene>
    <name evidence="2" type="ORF">SAMN04488057_11275</name>
</gene>
<dbReference type="OrthoDB" id="1038500at2"/>
<dbReference type="Pfam" id="PF13595">
    <property type="entry name" value="DUF4138"/>
    <property type="match status" value="1"/>
</dbReference>
<organism evidence="2 3">
    <name type="scientific">Cyclobacterium lianum</name>
    <dbReference type="NCBI Taxonomy" id="388280"/>
    <lineage>
        <taxon>Bacteria</taxon>
        <taxon>Pseudomonadati</taxon>
        <taxon>Bacteroidota</taxon>
        <taxon>Cytophagia</taxon>
        <taxon>Cytophagales</taxon>
        <taxon>Cyclobacteriaceae</taxon>
        <taxon>Cyclobacterium</taxon>
    </lineage>
</organism>
<dbReference type="AlphaFoldDB" id="A0A1M7PZD6"/>
<evidence type="ECO:0000313" key="2">
    <source>
        <dbReference type="EMBL" id="SHN23216.1"/>
    </source>
</evidence>
<dbReference type="NCBIfam" id="TIGR03780">
    <property type="entry name" value="Bac_Flav_CT_N"/>
    <property type="match status" value="1"/>
</dbReference>
<accession>A0A1M7PZD6</accession>
<name>A0A1M7PZD6_9BACT</name>
<feature type="chain" id="PRO_5011980340" evidence="1">
    <location>
        <begin position="21"/>
        <end position="280"/>
    </location>
</feature>
<reference evidence="2 3" key="1">
    <citation type="submission" date="2016-11" db="EMBL/GenBank/DDBJ databases">
        <authorList>
            <person name="Jaros S."/>
            <person name="Januszkiewicz K."/>
            <person name="Wedrychowicz H."/>
        </authorList>
    </citation>
    <scope>NUCLEOTIDE SEQUENCE [LARGE SCALE GENOMIC DNA]</scope>
    <source>
        <strain evidence="2 3">CGMCC 1.6102</strain>
    </source>
</reference>
<dbReference type="InterPro" id="IPR022298">
    <property type="entry name" value="Conjug_transposon_TraN"/>
</dbReference>
<dbReference type="Proteomes" id="UP000184513">
    <property type="component" value="Unassembled WGS sequence"/>
</dbReference>
<sequence length="280" mass="31974">MQRIILIACLYGFFTIPTLAQHTASGSHFPEKQSLFIREGITLHFTSPEPIQYVDISSKKLVGDLPVDNVFRIRIKDDSAVEGENEPHDLGVVTIIGEKFIAQYDFKYASGSRELPTLLEIGPENMRPLNTGAAPLTQNELREFSLQAYKRKGNKKGLYSSQYGITGNVNHIHTLDDYIFLDITYTNKTNLKFDIDQVSFRVADKKIPKATNVQAIEMEPVFTLFEKESFKRKFRNIYVLEKFSFPNNKVLTIELAEKQLSGRTLLLEIDYIDLLRADTL</sequence>
<feature type="signal peptide" evidence="1">
    <location>
        <begin position="1"/>
        <end position="20"/>
    </location>
</feature>
<evidence type="ECO:0000313" key="3">
    <source>
        <dbReference type="Proteomes" id="UP000184513"/>
    </source>
</evidence>
<proteinExistence type="predicted"/>
<evidence type="ECO:0000256" key="1">
    <source>
        <dbReference type="SAM" id="SignalP"/>
    </source>
</evidence>
<dbReference type="STRING" id="388280.SAMN04488057_11275"/>
<dbReference type="EMBL" id="FRCY01000012">
    <property type="protein sequence ID" value="SHN23216.1"/>
    <property type="molecule type" value="Genomic_DNA"/>
</dbReference>
<dbReference type="RefSeq" id="WP_073096161.1">
    <property type="nucleotide sequence ID" value="NZ_FRCY01000012.1"/>
</dbReference>